<proteinExistence type="predicted"/>
<evidence type="ECO:0000313" key="4">
    <source>
        <dbReference type="Proteomes" id="UP000463700"/>
    </source>
</evidence>
<evidence type="ECO:0000313" key="1">
    <source>
        <dbReference type="EMBL" id="KAE8759011.1"/>
    </source>
</evidence>
<dbReference type="Proteomes" id="UP000463700">
    <property type="component" value="Unassembled WGS sequence"/>
</dbReference>
<dbReference type="Proteomes" id="UP001242288">
    <property type="component" value="Unassembled WGS sequence"/>
</dbReference>
<protein>
    <submittedName>
        <fullName evidence="1">Uncharacterized protein</fullName>
    </submittedName>
</protein>
<evidence type="ECO:0000313" key="2">
    <source>
        <dbReference type="EMBL" id="MCX4150748.1"/>
    </source>
</evidence>
<gene>
    <name evidence="1" type="ORF">FSO04_15620</name>
    <name evidence="3" type="ORF">NIE36_36145</name>
    <name evidence="2" type="ORF">OSB80_36230</name>
</gene>
<dbReference type="EMBL" id="JAMXWF010000044">
    <property type="protein sequence ID" value="MDQ6412563.1"/>
    <property type="molecule type" value="Genomic_DNA"/>
</dbReference>
<accession>A0A6N6WG09</accession>
<evidence type="ECO:0000313" key="3">
    <source>
        <dbReference type="EMBL" id="MDQ6412563.1"/>
    </source>
</evidence>
<dbReference type="EMBL" id="JAPKHW010000044">
    <property type="protein sequence ID" value="MCX4150748.1"/>
    <property type="molecule type" value="Genomic_DNA"/>
</dbReference>
<keyword evidence="5" id="KW-1185">Reference proteome</keyword>
<dbReference type="RefSeq" id="WP_154560548.1">
    <property type="nucleotide sequence ID" value="NZ_JAMXWF010000044.1"/>
</dbReference>
<reference evidence="1 4" key="1">
    <citation type="journal article" date="2020" name="Int. J. Syst. Evol. Microbiol.">
        <title>Paraburkholderia madseniana sp. nov., a phenolic acid-degrading bacterium isolated from acidic forest soil.</title>
        <authorList>
            <person name="Wilhelm R.C."/>
            <person name="Murphy S.J.L."/>
            <person name="Feriancek N.M."/>
            <person name="Karasz D.C."/>
            <person name="DeRito C.M."/>
            <person name="Newman J.D."/>
            <person name="Buckley D.H."/>
        </authorList>
    </citation>
    <scope>NUCLEOTIDE SEQUENCE [LARGE SCALE GENOMIC DNA]</scope>
    <source>
        <strain evidence="1 4">RP11</strain>
    </source>
</reference>
<evidence type="ECO:0000313" key="5">
    <source>
        <dbReference type="Proteomes" id="UP001209412"/>
    </source>
</evidence>
<name>A0A6N6WG09_9BURK</name>
<sequence>MLTVRKPTDEALALERVVNAAHAVQAALTALKPRFASDGDGQPSTLELVAFEVSMQELKDAREAFDILMSRTSGENSTATHL</sequence>
<dbReference type="OrthoDB" id="9114706at2"/>
<dbReference type="AlphaFoldDB" id="A0A6N6WG09"/>
<dbReference type="Proteomes" id="UP001209412">
    <property type="component" value="Unassembled WGS sequence"/>
</dbReference>
<organism evidence="1 4">
    <name type="scientific">Paraburkholderia madseniana</name>
    <dbReference type="NCBI Taxonomy" id="2599607"/>
    <lineage>
        <taxon>Bacteria</taxon>
        <taxon>Pseudomonadati</taxon>
        <taxon>Pseudomonadota</taxon>
        <taxon>Betaproteobacteria</taxon>
        <taxon>Burkholderiales</taxon>
        <taxon>Burkholderiaceae</taxon>
        <taxon>Paraburkholderia</taxon>
    </lineage>
</organism>
<comment type="caution">
    <text evidence="1">The sequence shown here is derived from an EMBL/GenBank/DDBJ whole genome shotgun (WGS) entry which is preliminary data.</text>
</comment>
<dbReference type="EMBL" id="VOSW01000026">
    <property type="protein sequence ID" value="KAE8759011.1"/>
    <property type="molecule type" value="Genomic_DNA"/>
</dbReference>
<reference evidence="2 5" key="2">
    <citation type="submission" date="2022-11" db="EMBL/GenBank/DDBJ databases">
        <title>PHB producers.</title>
        <authorList>
            <person name="Besaury L."/>
        </authorList>
    </citation>
    <scope>NUCLEOTIDE SEQUENCE [LARGE SCALE GENOMIC DNA]</scope>
    <source>
        <strain evidence="2 5">SEWS6</strain>
    </source>
</reference>